<dbReference type="Proteomes" id="UP001189429">
    <property type="component" value="Unassembled WGS sequence"/>
</dbReference>
<feature type="signal peptide" evidence="2">
    <location>
        <begin position="1"/>
        <end position="23"/>
    </location>
</feature>
<feature type="region of interest" description="Disordered" evidence="1">
    <location>
        <begin position="230"/>
        <end position="249"/>
    </location>
</feature>
<feature type="chain" id="PRO_5046140999" evidence="2">
    <location>
        <begin position="24"/>
        <end position="249"/>
    </location>
</feature>
<reference evidence="3" key="1">
    <citation type="submission" date="2023-10" db="EMBL/GenBank/DDBJ databases">
        <authorList>
            <person name="Chen Y."/>
            <person name="Shah S."/>
            <person name="Dougan E. K."/>
            <person name="Thang M."/>
            <person name="Chan C."/>
        </authorList>
    </citation>
    <scope>NUCLEOTIDE SEQUENCE [LARGE SCALE GENOMIC DNA]</scope>
</reference>
<gene>
    <name evidence="3" type="ORF">PCOR1329_LOCUS63544</name>
</gene>
<evidence type="ECO:0000256" key="1">
    <source>
        <dbReference type="SAM" id="MobiDB-lite"/>
    </source>
</evidence>
<sequence>MAPPLAWRLAAAAAVALQGLTQGLSVDLAAADRLRGRLEAVDADKLDQVAELAVALSGRAPALDEALVMRRWLDEAIRASVGLEEEGAASQQEESDPEEPEEEDVVPRRVELSRASGELGARRPAPEAAKPGRKEGRRRHKAPRRRSRREQRRLDRKFAKWLPGAIAIETATEEESNNLYEELLNITDEAEARELSPEQAAKELKSIQAIWDKYELGNENTTAVSIRRWRSSPRPATRGSRTRATACTP</sequence>
<feature type="region of interest" description="Disordered" evidence="1">
    <location>
        <begin position="83"/>
        <end position="153"/>
    </location>
</feature>
<feature type="compositionally biased region" description="Basic residues" evidence="1">
    <location>
        <begin position="135"/>
        <end position="151"/>
    </location>
</feature>
<dbReference type="EMBL" id="CAUYUJ010018064">
    <property type="protein sequence ID" value="CAK0880387.1"/>
    <property type="molecule type" value="Genomic_DNA"/>
</dbReference>
<protein>
    <submittedName>
        <fullName evidence="3">Uncharacterized protein</fullName>
    </submittedName>
</protein>
<feature type="compositionally biased region" description="Acidic residues" evidence="1">
    <location>
        <begin position="83"/>
        <end position="104"/>
    </location>
</feature>
<keyword evidence="4" id="KW-1185">Reference proteome</keyword>
<organism evidence="3 4">
    <name type="scientific">Prorocentrum cordatum</name>
    <dbReference type="NCBI Taxonomy" id="2364126"/>
    <lineage>
        <taxon>Eukaryota</taxon>
        <taxon>Sar</taxon>
        <taxon>Alveolata</taxon>
        <taxon>Dinophyceae</taxon>
        <taxon>Prorocentrales</taxon>
        <taxon>Prorocentraceae</taxon>
        <taxon>Prorocentrum</taxon>
    </lineage>
</organism>
<evidence type="ECO:0000256" key="2">
    <source>
        <dbReference type="SAM" id="SignalP"/>
    </source>
</evidence>
<evidence type="ECO:0000313" key="3">
    <source>
        <dbReference type="EMBL" id="CAK0880387.1"/>
    </source>
</evidence>
<proteinExistence type="predicted"/>
<keyword evidence="2" id="KW-0732">Signal</keyword>
<name>A0ABN9W2V4_9DINO</name>
<accession>A0ABN9W2V4</accession>
<evidence type="ECO:0000313" key="4">
    <source>
        <dbReference type="Proteomes" id="UP001189429"/>
    </source>
</evidence>
<comment type="caution">
    <text evidence="3">The sequence shown here is derived from an EMBL/GenBank/DDBJ whole genome shotgun (WGS) entry which is preliminary data.</text>
</comment>
<feature type="compositionally biased region" description="Basic and acidic residues" evidence="1">
    <location>
        <begin position="120"/>
        <end position="134"/>
    </location>
</feature>